<dbReference type="Gene3D" id="3.40.50.620">
    <property type="entry name" value="HUPs"/>
    <property type="match status" value="1"/>
</dbReference>
<feature type="binding site" evidence="7">
    <location>
        <position position="191"/>
    </location>
    <ligand>
        <name>L-glutamine</name>
        <dbReference type="ChEBI" id="CHEBI:58359"/>
    </ligand>
</feature>
<feature type="binding site" evidence="7">
    <location>
        <position position="384"/>
    </location>
    <ligand>
        <name>deamido-NAD(+)</name>
        <dbReference type="ChEBI" id="CHEBI:58437"/>
        <note>ligand shared between two neighboring subunits</note>
    </ligand>
</feature>
<dbReference type="EMBL" id="JACIGK010000013">
    <property type="protein sequence ID" value="MBB4266440.1"/>
    <property type="molecule type" value="Genomic_DNA"/>
</dbReference>
<comment type="similarity">
    <text evidence="9">Belongs to the NAD synthetase family.</text>
</comment>
<evidence type="ECO:0000256" key="1">
    <source>
        <dbReference type="ARBA" id="ARBA00005188"/>
    </source>
</evidence>
<gene>
    <name evidence="7" type="primary">nadE</name>
    <name evidence="11" type="ORF">GGD89_002071</name>
</gene>
<protein>
    <recommendedName>
        <fullName evidence="7 8">Glutamine-dependent NAD(+) synthetase</fullName>
        <ecNumber evidence="7 8">6.3.5.1</ecNumber>
    </recommendedName>
    <alternativeName>
        <fullName evidence="7 8">NAD(+) synthase [glutamine-hydrolyzing]</fullName>
    </alternativeName>
</protein>
<feature type="binding site" evidence="7">
    <location>
        <position position="185"/>
    </location>
    <ligand>
        <name>L-glutamine</name>
        <dbReference type="ChEBI" id="CHEBI:58359"/>
    </ligand>
</feature>
<keyword evidence="4 7" id="KW-0547">Nucleotide-binding</keyword>
<dbReference type="Gene3D" id="3.60.110.10">
    <property type="entry name" value="Carbon-nitrogen hydrolase"/>
    <property type="match status" value="1"/>
</dbReference>
<evidence type="ECO:0000256" key="5">
    <source>
        <dbReference type="ARBA" id="ARBA00022840"/>
    </source>
</evidence>
<dbReference type="PANTHER" id="PTHR23090:SF9">
    <property type="entry name" value="GLUTAMINE-DEPENDENT NAD(+) SYNTHETASE"/>
    <property type="match status" value="1"/>
</dbReference>
<evidence type="ECO:0000259" key="10">
    <source>
        <dbReference type="PROSITE" id="PS50263"/>
    </source>
</evidence>
<dbReference type="UniPathway" id="UPA00253">
    <property type="reaction ID" value="UER00334"/>
</dbReference>
<dbReference type="AlphaFoldDB" id="A0A7W6RDC5"/>
<accession>A0A7W6RDC5</accession>
<comment type="caution">
    <text evidence="11">The sequence shown here is derived from an EMBL/GenBank/DDBJ whole genome shotgun (WGS) entry which is preliminary data.</text>
</comment>
<evidence type="ECO:0000256" key="4">
    <source>
        <dbReference type="ARBA" id="ARBA00022741"/>
    </source>
</evidence>
<dbReference type="NCBIfam" id="TIGR00552">
    <property type="entry name" value="nadE"/>
    <property type="match status" value="1"/>
</dbReference>
<dbReference type="GO" id="GO:0005737">
    <property type="term" value="C:cytoplasm"/>
    <property type="evidence" value="ECO:0007669"/>
    <property type="project" value="InterPro"/>
</dbReference>
<dbReference type="Pfam" id="PF02540">
    <property type="entry name" value="NAD_synthase"/>
    <property type="match status" value="1"/>
</dbReference>
<evidence type="ECO:0000256" key="7">
    <source>
        <dbReference type="HAMAP-Rule" id="MF_02090"/>
    </source>
</evidence>
<reference evidence="11 12" key="1">
    <citation type="submission" date="2020-08" db="EMBL/GenBank/DDBJ databases">
        <title>Genome sequencing of Purple Non-Sulfur Bacteria from various extreme environments.</title>
        <authorList>
            <person name="Mayer M."/>
        </authorList>
    </citation>
    <scope>NUCLEOTIDE SEQUENCE [LARGE SCALE GENOMIC DNA]</scope>
    <source>
        <strain evidence="11 12">JA131</strain>
    </source>
</reference>
<feature type="active site" description="Proton acceptor; for glutaminase activity" evidence="7">
    <location>
        <position position="48"/>
    </location>
</feature>
<dbReference type="HAMAP" id="MF_02090">
    <property type="entry name" value="NadE_glutamine_dep"/>
    <property type="match status" value="1"/>
</dbReference>
<dbReference type="InterPro" id="IPR003694">
    <property type="entry name" value="NAD_synthase"/>
</dbReference>
<feature type="active site" description="For glutaminase activity" evidence="7">
    <location>
        <position position="123"/>
    </location>
</feature>
<proteinExistence type="inferred from homology"/>
<dbReference type="GO" id="GO:0004359">
    <property type="term" value="F:glutaminase activity"/>
    <property type="evidence" value="ECO:0007669"/>
    <property type="project" value="InterPro"/>
</dbReference>
<evidence type="ECO:0000256" key="9">
    <source>
        <dbReference type="RuleBase" id="RU003811"/>
    </source>
</evidence>
<dbReference type="PROSITE" id="PS50263">
    <property type="entry name" value="CN_HYDROLASE"/>
    <property type="match status" value="1"/>
</dbReference>
<dbReference type="GO" id="GO:0003952">
    <property type="term" value="F:NAD+ synthase (glutamine-hydrolyzing) activity"/>
    <property type="evidence" value="ECO:0007669"/>
    <property type="project" value="UniProtKB-UniRule"/>
</dbReference>
<name>A0A7W6RDC5_9PROT</name>
<dbReference type="FunFam" id="3.40.50.620:FF:000106">
    <property type="entry name" value="Glutamine-dependent NAD(+) synthetase"/>
    <property type="match status" value="1"/>
</dbReference>
<keyword evidence="12" id="KW-1185">Reference proteome</keyword>
<evidence type="ECO:0000313" key="11">
    <source>
        <dbReference type="EMBL" id="MBB4266440.1"/>
    </source>
</evidence>
<feature type="binding site" evidence="7">
    <location>
        <position position="129"/>
    </location>
    <ligand>
        <name>L-glutamine</name>
        <dbReference type="ChEBI" id="CHEBI:58359"/>
    </ligand>
</feature>
<feature type="binding site" evidence="7">
    <location>
        <position position="533"/>
    </location>
    <ligand>
        <name>deamido-NAD(+)</name>
        <dbReference type="ChEBI" id="CHEBI:58437"/>
        <note>ligand shared between two neighboring subunits</note>
    </ligand>
</feature>
<dbReference type="CDD" id="cd00553">
    <property type="entry name" value="NAD_synthase"/>
    <property type="match status" value="1"/>
</dbReference>
<keyword evidence="3 7" id="KW-0436">Ligase</keyword>
<feature type="binding site" evidence="7">
    <location>
        <position position="413"/>
    </location>
    <ligand>
        <name>deamido-NAD(+)</name>
        <dbReference type="ChEBI" id="CHEBI:58437"/>
        <note>ligand shared between two neighboring subunits</note>
    </ligand>
</feature>
<dbReference type="InterPro" id="IPR014729">
    <property type="entry name" value="Rossmann-like_a/b/a_fold"/>
</dbReference>
<feature type="domain" description="CN hydrolase" evidence="10">
    <location>
        <begin position="8"/>
        <end position="256"/>
    </location>
</feature>
<keyword evidence="5 7" id="KW-0067">ATP-binding</keyword>
<feature type="binding site" evidence="7">
    <location>
        <begin position="301"/>
        <end position="308"/>
    </location>
    <ligand>
        <name>ATP</name>
        <dbReference type="ChEBI" id="CHEBI:30616"/>
    </ligand>
</feature>
<dbReference type="GO" id="GO:0009435">
    <property type="term" value="P:NAD+ biosynthetic process"/>
    <property type="evidence" value="ECO:0007669"/>
    <property type="project" value="UniProtKB-UniRule"/>
</dbReference>
<comment type="pathway">
    <text evidence="1 7 8">Cofactor biosynthesis; NAD(+) biosynthesis; NAD(+) from deamido-NAD(+) (L-Gln route): step 1/1.</text>
</comment>
<evidence type="ECO:0000256" key="8">
    <source>
        <dbReference type="PIRNR" id="PIRNR006630"/>
    </source>
</evidence>
<dbReference type="InterPro" id="IPR014445">
    <property type="entry name" value="Gln-dep_NAD_synthase"/>
</dbReference>
<comment type="similarity">
    <text evidence="2 7 8">In the C-terminal section; belongs to the NAD synthetase family.</text>
</comment>
<evidence type="ECO:0000313" key="12">
    <source>
        <dbReference type="Proteomes" id="UP000554286"/>
    </source>
</evidence>
<evidence type="ECO:0000256" key="6">
    <source>
        <dbReference type="ARBA" id="ARBA00023027"/>
    </source>
</evidence>
<sequence length="562" mass="60928">MTDHADRLIIALAQINPTVGDIPGNADRIRAARARAAAEDADLVVFPELSVCGYPPEDLVLRNAFLDTVQAALLALAAETADGGPALLVGAPWRFTDLDDDRRKLGNAALLLDRGEIHFVGLKHLLPNYGVFDEVRVFSRGPLPDVVPVKGTRLGIMVCEDMWDPRVSAHLAAQGAELLVVINGSPYEVEKPNQRLDHALPRVAETGLPLVYVNQVGGQDELVFDGDSFIVAADGTLAGRLPAWREAVVSTAWMRAGDGPWLCANAPLEPRASFEESLYRAMVLGLADYVTKNGFPGVILGLSGGIDSALSAAVAVDALGPERVWCVMMPSRHTSGHSLEDAEGVARLLGARYDTVPITQAMNAFDGMLCDLFAGRHADVTEENIQSRLRGMTLMALSNKFGPMVLSTGNKSEMSVGYATLYGDMCGGYSVLKDVYKTTVVQVSRWRNDHGRPEGLLGPDGPVMPERVITKPPTAELRPDQKDEDSLPPYGVLDGILHGLIENEQGVADLIAEGRDPEIVHRVWRLLNVAEYKRRQAPPGVKISLRAFGRDRRYPITNRFPG</sequence>
<evidence type="ECO:0000256" key="3">
    <source>
        <dbReference type="ARBA" id="ARBA00022598"/>
    </source>
</evidence>
<dbReference type="GO" id="GO:0008795">
    <property type="term" value="F:NAD+ synthase activity"/>
    <property type="evidence" value="ECO:0007669"/>
    <property type="project" value="UniProtKB-UniRule"/>
</dbReference>
<dbReference type="EC" id="6.3.5.1" evidence="7 8"/>
<dbReference type="GO" id="GO:0005524">
    <property type="term" value="F:ATP binding"/>
    <property type="evidence" value="ECO:0007669"/>
    <property type="project" value="UniProtKB-UniRule"/>
</dbReference>
<dbReference type="InterPro" id="IPR022310">
    <property type="entry name" value="NAD/GMP_synthase"/>
</dbReference>
<feature type="active site" description="Nucleophile; for glutaminase activity" evidence="7">
    <location>
        <position position="159"/>
    </location>
</feature>
<dbReference type="SUPFAM" id="SSF56317">
    <property type="entry name" value="Carbon-nitrogen hydrolase"/>
    <property type="match status" value="1"/>
</dbReference>
<comment type="caution">
    <text evidence="7">Lacks conserved residue(s) required for the propagation of feature annotation.</text>
</comment>
<dbReference type="SUPFAM" id="SSF52402">
    <property type="entry name" value="Adenine nucleotide alpha hydrolases-like"/>
    <property type="match status" value="1"/>
</dbReference>
<dbReference type="Pfam" id="PF00795">
    <property type="entry name" value="CN_hydrolase"/>
    <property type="match status" value="1"/>
</dbReference>
<comment type="catalytic activity">
    <reaction evidence="7 8">
        <text>deamido-NAD(+) + L-glutamine + ATP + H2O = L-glutamate + AMP + diphosphate + NAD(+) + H(+)</text>
        <dbReference type="Rhea" id="RHEA:24384"/>
        <dbReference type="ChEBI" id="CHEBI:15377"/>
        <dbReference type="ChEBI" id="CHEBI:15378"/>
        <dbReference type="ChEBI" id="CHEBI:29985"/>
        <dbReference type="ChEBI" id="CHEBI:30616"/>
        <dbReference type="ChEBI" id="CHEBI:33019"/>
        <dbReference type="ChEBI" id="CHEBI:57540"/>
        <dbReference type="ChEBI" id="CHEBI:58359"/>
        <dbReference type="ChEBI" id="CHEBI:58437"/>
        <dbReference type="ChEBI" id="CHEBI:456215"/>
        <dbReference type="EC" id="6.3.5.1"/>
    </reaction>
</comment>
<dbReference type="PANTHER" id="PTHR23090">
    <property type="entry name" value="NH 3 /GLUTAMINE-DEPENDENT NAD + SYNTHETASE"/>
    <property type="match status" value="1"/>
</dbReference>
<organism evidence="11 12">
    <name type="scientific">Roseospira visakhapatnamensis</name>
    <dbReference type="NCBI Taxonomy" id="390880"/>
    <lineage>
        <taxon>Bacteria</taxon>
        <taxon>Pseudomonadati</taxon>
        <taxon>Pseudomonadota</taxon>
        <taxon>Alphaproteobacteria</taxon>
        <taxon>Rhodospirillales</taxon>
        <taxon>Rhodospirillaceae</taxon>
        <taxon>Roseospira</taxon>
    </lineage>
</organism>
<dbReference type="InterPro" id="IPR003010">
    <property type="entry name" value="C-N_Hydrolase"/>
</dbReference>
<keyword evidence="6 7" id="KW-0520">NAD</keyword>
<dbReference type="Proteomes" id="UP000554286">
    <property type="component" value="Unassembled WGS sequence"/>
</dbReference>
<dbReference type="NCBIfam" id="NF010588">
    <property type="entry name" value="PRK13981.1"/>
    <property type="match status" value="1"/>
</dbReference>
<dbReference type="PIRSF" id="PIRSF006630">
    <property type="entry name" value="NADS_GAT"/>
    <property type="match status" value="1"/>
</dbReference>
<dbReference type="InterPro" id="IPR036526">
    <property type="entry name" value="C-N_Hydrolase_sf"/>
</dbReference>
<evidence type="ECO:0000256" key="2">
    <source>
        <dbReference type="ARBA" id="ARBA00007145"/>
    </source>
</evidence>
<feature type="binding site" evidence="7">
    <location>
        <position position="408"/>
    </location>
    <ligand>
        <name>ATP</name>
        <dbReference type="ChEBI" id="CHEBI:30616"/>
    </ligand>
</feature>
<dbReference type="CDD" id="cd07570">
    <property type="entry name" value="GAT_Gln-NAD-synth"/>
    <property type="match status" value="1"/>
</dbReference>
<comment type="function">
    <text evidence="7">Catalyzes the ATP-dependent amidation of deamido-NAD to form NAD. Uses L-glutamine as a nitrogen source.</text>
</comment>